<sequence length="565" mass="60899">MNGIILMGGSIIILALAYILYGKWLERTWGVDPKKETPAHTLQDGVDYVPAKKNVLFGHQFSSIAGAGPINGPIIAAMFGWLPVLLWVLVGGIFIGAVHDFGALYASVKNEGKSMGYLIEMYIGKSGKIFFLLFVWLLSILVIAAFANIVAGTFSGMTLSSSGETVMNYSNAATASTSIMFVLAALLLGVFVYFKKPNAIVSTVVAVVLIIICLAVGMTYPIYLSETTWLYVVFLYIFVASVTPIWILLQPRDYLCSFLLLAMMAAAFVGIIVANPTIQLPAYSGFVVNGQYLFPMLFVTVACGAVSGFHSLICSGTTSKQIDNERDILPISFGAMLVEVLLAVVAIIAVGAIAVGGQIPSGTPPVIFATAISGFLATVGLPVELSYTLMTLAISAFALTSLDTISRIGRLTFSELFMNSNPEKKNTSWNKIMGNKFFATAVTLFLGFLLSLGGYLNIWSLFGSANQLLAALTLIVLAVFLKKTNKKGFMLYIPMIFMMAVTFSALSLTVLKLFEKLFITHDFIIYSDGLQLFFAVLLFGLGISVSIKGIQKLWGTKADKIQTAA</sequence>
<evidence type="ECO:0000256" key="6">
    <source>
        <dbReference type="SAM" id="Phobius"/>
    </source>
</evidence>
<dbReference type="PANTHER" id="PTHR30252">
    <property type="entry name" value="INNER MEMBRANE PEPTIDE TRANSPORTER"/>
    <property type="match status" value="1"/>
</dbReference>
<dbReference type="InterPro" id="IPR051605">
    <property type="entry name" value="CstA"/>
</dbReference>
<evidence type="ECO:0000313" key="8">
    <source>
        <dbReference type="EMBL" id="MDV0446832.1"/>
    </source>
</evidence>
<dbReference type="EMBL" id="JAWDKD010000013">
    <property type="protein sequence ID" value="MDV0446832.1"/>
    <property type="molecule type" value="Genomic_DNA"/>
</dbReference>
<feature type="transmembrane region" description="Helical" evidence="6">
    <location>
        <begin position="6"/>
        <end position="25"/>
    </location>
</feature>
<evidence type="ECO:0000256" key="4">
    <source>
        <dbReference type="ARBA" id="ARBA00022989"/>
    </source>
</evidence>
<keyword evidence="5 6" id="KW-0472">Membrane</keyword>
<dbReference type="PANTHER" id="PTHR30252:SF0">
    <property type="entry name" value="PEPTIDE TRANSPORTER CSTA"/>
    <property type="match status" value="1"/>
</dbReference>
<feature type="transmembrane region" description="Helical" evidence="6">
    <location>
        <begin position="229"/>
        <end position="249"/>
    </location>
</feature>
<accession>A0AAE4MHS6</accession>
<feature type="transmembrane region" description="Helical" evidence="6">
    <location>
        <begin position="294"/>
        <end position="316"/>
    </location>
</feature>
<feature type="transmembrane region" description="Helical" evidence="6">
    <location>
        <begin position="85"/>
        <end position="108"/>
    </location>
</feature>
<feature type="transmembrane region" description="Helical" evidence="6">
    <location>
        <begin position="61"/>
        <end position="79"/>
    </location>
</feature>
<gene>
    <name evidence="8" type="primary">cstA</name>
    <name evidence="8" type="ORF">MsAg5_06900</name>
</gene>
<keyword evidence="2" id="KW-1003">Cell membrane</keyword>
<dbReference type="GO" id="GO:0005886">
    <property type="term" value="C:plasma membrane"/>
    <property type="evidence" value="ECO:0007669"/>
    <property type="project" value="UniProtKB-SubCell"/>
</dbReference>
<feature type="transmembrane region" description="Helical" evidence="6">
    <location>
        <begin position="523"/>
        <end position="547"/>
    </location>
</feature>
<keyword evidence="3 6" id="KW-0812">Transmembrane</keyword>
<evidence type="ECO:0000256" key="5">
    <source>
        <dbReference type="ARBA" id="ARBA00023136"/>
    </source>
</evidence>
<organism evidence="8 9">
    <name type="scientific">Methanolapillus africanus</name>
    <dbReference type="NCBI Taxonomy" id="3028297"/>
    <lineage>
        <taxon>Archaea</taxon>
        <taxon>Methanobacteriati</taxon>
        <taxon>Methanobacteriota</taxon>
        <taxon>Stenosarchaea group</taxon>
        <taxon>Methanomicrobia</taxon>
        <taxon>Methanosarcinales</taxon>
        <taxon>Methanosarcinaceae</taxon>
        <taxon>Methanolapillus</taxon>
    </lineage>
</organism>
<dbReference type="RefSeq" id="WP_338099243.1">
    <property type="nucleotide sequence ID" value="NZ_JAWDKD010000013.1"/>
</dbReference>
<dbReference type="Pfam" id="PF02554">
    <property type="entry name" value="CstA"/>
    <property type="match status" value="2"/>
</dbReference>
<name>A0AAE4MHS6_9EURY</name>
<evidence type="ECO:0000256" key="3">
    <source>
        <dbReference type="ARBA" id="ARBA00022692"/>
    </source>
</evidence>
<feature type="transmembrane region" description="Helical" evidence="6">
    <location>
        <begin position="328"/>
        <end position="355"/>
    </location>
</feature>
<keyword evidence="9" id="KW-1185">Reference proteome</keyword>
<dbReference type="GO" id="GO:0009267">
    <property type="term" value="P:cellular response to starvation"/>
    <property type="evidence" value="ECO:0007669"/>
    <property type="project" value="InterPro"/>
</dbReference>
<comment type="subcellular location">
    <subcellularLocation>
        <location evidence="1">Cell membrane</location>
        <topology evidence="1">Multi-pass membrane protein</topology>
    </subcellularLocation>
</comment>
<feature type="transmembrane region" description="Helical" evidence="6">
    <location>
        <begin position="129"/>
        <end position="152"/>
    </location>
</feature>
<proteinExistence type="predicted"/>
<feature type="domain" description="CstA N-terminal" evidence="7">
    <location>
        <begin position="364"/>
        <end position="505"/>
    </location>
</feature>
<evidence type="ECO:0000313" key="9">
    <source>
        <dbReference type="Proteomes" id="UP001271789"/>
    </source>
</evidence>
<evidence type="ECO:0000256" key="2">
    <source>
        <dbReference type="ARBA" id="ARBA00022475"/>
    </source>
</evidence>
<feature type="domain" description="CstA N-terminal" evidence="7">
    <location>
        <begin position="2"/>
        <end position="354"/>
    </location>
</feature>
<evidence type="ECO:0000259" key="7">
    <source>
        <dbReference type="Pfam" id="PF02554"/>
    </source>
</evidence>
<feature type="transmembrane region" description="Helical" evidence="6">
    <location>
        <begin position="367"/>
        <end position="400"/>
    </location>
</feature>
<reference evidence="8" key="1">
    <citation type="submission" date="2023-06" db="EMBL/GenBank/DDBJ databases">
        <title>Genome sequence of Methanosarcinaceae archaeon Ag5.</title>
        <authorList>
            <person name="Protasov E."/>
            <person name="Platt K."/>
            <person name="Poehlein A."/>
            <person name="Daniel R."/>
            <person name="Brune A."/>
        </authorList>
    </citation>
    <scope>NUCLEOTIDE SEQUENCE</scope>
    <source>
        <strain evidence="8">Ag5</strain>
    </source>
</reference>
<feature type="transmembrane region" description="Helical" evidence="6">
    <location>
        <begin position="489"/>
        <end position="511"/>
    </location>
</feature>
<feature type="transmembrane region" description="Helical" evidence="6">
    <location>
        <begin position="201"/>
        <end position="223"/>
    </location>
</feature>
<keyword evidence="4 6" id="KW-1133">Transmembrane helix</keyword>
<dbReference type="InterPro" id="IPR003706">
    <property type="entry name" value="CstA_N"/>
</dbReference>
<comment type="caution">
    <text evidence="8">The sequence shown here is derived from an EMBL/GenBank/DDBJ whole genome shotgun (WGS) entry which is preliminary data.</text>
</comment>
<feature type="transmembrane region" description="Helical" evidence="6">
    <location>
        <begin position="254"/>
        <end position="274"/>
    </location>
</feature>
<dbReference type="Proteomes" id="UP001271789">
    <property type="component" value="Unassembled WGS sequence"/>
</dbReference>
<dbReference type="AlphaFoldDB" id="A0AAE4MHS6"/>
<evidence type="ECO:0000256" key="1">
    <source>
        <dbReference type="ARBA" id="ARBA00004651"/>
    </source>
</evidence>
<feature type="transmembrane region" description="Helical" evidence="6">
    <location>
        <begin position="172"/>
        <end position="194"/>
    </location>
</feature>
<feature type="transmembrane region" description="Helical" evidence="6">
    <location>
        <begin position="464"/>
        <end position="482"/>
    </location>
</feature>
<protein>
    <submittedName>
        <fullName evidence="8">Peptide transporter CstA</fullName>
    </submittedName>
</protein>
<feature type="transmembrane region" description="Helical" evidence="6">
    <location>
        <begin position="437"/>
        <end position="458"/>
    </location>
</feature>